<dbReference type="GO" id="GO:0016887">
    <property type="term" value="F:ATP hydrolysis activity"/>
    <property type="evidence" value="ECO:0007669"/>
    <property type="project" value="InterPro"/>
</dbReference>
<evidence type="ECO:0000256" key="11">
    <source>
        <dbReference type="ARBA" id="ARBA00026057"/>
    </source>
</evidence>
<keyword evidence="6 13" id="KW-0547">Nucleotide-binding</keyword>
<dbReference type="GO" id="GO:0042802">
    <property type="term" value="F:identical protein binding"/>
    <property type="evidence" value="ECO:0007669"/>
    <property type="project" value="UniProtKB-ARBA"/>
</dbReference>
<comment type="subunit">
    <text evidence="11">Homohexamer. The oligomerization is ATP-dependent.</text>
</comment>
<dbReference type="AlphaFoldDB" id="A0A418YAD7"/>
<dbReference type="Gene3D" id="3.40.50.300">
    <property type="entry name" value="P-loop containing nucleotide triphosphate hydrolases"/>
    <property type="match status" value="3"/>
</dbReference>
<dbReference type="SUPFAM" id="SSF52540">
    <property type="entry name" value="P-loop containing nucleoside triphosphate hydrolases"/>
    <property type="match status" value="2"/>
</dbReference>
<dbReference type="InterPro" id="IPR003959">
    <property type="entry name" value="ATPase_AAA_core"/>
</dbReference>
<dbReference type="InterPro" id="IPR027417">
    <property type="entry name" value="P-loop_NTPase"/>
</dbReference>
<dbReference type="CDD" id="cd00009">
    <property type="entry name" value="AAA"/>
    <property type="match status" value="1"/>
</dbReference>
<dbReference type="PROSITE" id="PS00870">
    <property type="entry name" value="CLPAB_1"/>
    <property type="match status" value="1"/>
</dbReference>
<dbReference type="InterPro" id="IPR041546">
    <property type="entry name" value="ClpA/ClpB_AAA_lid"/>
</dbReference>
<dbReference type="EMBL" id="QZCH01000034">
    <property type="protein sequence ID" value="RJG39507.1"/>
    <property type="molecule type" value="Genomic_DNA"/>
</dbReference>
<comment type="subcellular location">
    <subcellularLocation>
        <location evidence="1 14">Cytoplasm</location>
    </subcellularLocation>
</comment>
<reference evidence="16 17" key="2">
    <citation type="submission" date="2019-01" db="EMBL/GenBank/DDBJ databases">
        <title>Motilimonas pumilus sp. nov., isolated from the gut of sea cucumber (Apostichopus japonicus).</title>
        <authorList>
            <person name="Wang F.-Q."/>
            <person name="Ren L.-H."/>
            <person name="Lin Y.-W."/>
            <person name="Sun G.-H."/>
            <person name="Du Z.-J."/>
            <person name="Zhao J.-X."/>
            <person name="Liu X.-J."/>
            <person name="Liu L.-J."/>
        </authorList>
    </citation>
    <scope>NUCLEOTIDE SEQUENCE [LARGE SCALE GENOMIC DNA]</scope>
    <source>
        <strain evidence="16 17">PLHSC7-2</strain>
    </source>
</reference>
<dbReference type="Pfam" id="PF02861">
    <property type="entry name" value="Clp_N"/>
    <property type="match status" value="1"/>
</dbReference>
<keyword evidence="10 13" id="KW-0143">Chaperone</keyword>
<evidence type="ECO:0000256" key="3">
    <source>
        <dbReference type="ARBA" id="ARBA00017574"/>
    </source>
</evidence>
<dbReference type="Pfam" id="PF10431">
    <property type="entry name" value="ClpB_D2-small"/>
    <property type="match status" value="1"/>
</dbReference>
<dbReference type="RefSeq" id="WP_119912227.1">
    <property type="nucleotide sequence ID" value="NZ_QZCH01000034.1"/>
</dbReference>
<dbReference type="FunFam" id="3.40.50.300:FF:000120">
    <property type="entry name" value="ATP-dependent chaperone ClpB"/>
    <property type="match status" value="1"/>
</dbReference>
<accession>A0A418YAD7</accession>
<dbReference type="InterPro" id="IPR017730">
    <property type="entry name" value="Chaperonin_ClpB"/>
</dbReference>
<evidence type="ECO:0000256" key="8">
    <source>
        <dbReference type="ARBA" id="ARBA00023016"/>
    </source>
</evidence>
<evidence type="ECO:0000256" key="10">
    <source>
        <dbReference type="ARBA" id="ARBA00023186"/>
    </source>
</evidence>
<dbReference type="NCBIfam" id="TIGR03346">
    <property type="entry name" value="chaperone_ClpB"/>
    <property type="match status" value="1"/>
</dbReference>
<evidence type="ECO:0000256" key="9">
    <source>
        <dbReference type="ARBA" id="ARBA00023054"/>
    </source>
</evidence>
<evidence type="ECO:0000256" key="4">
    <source>
        <dbReference type="ARBA" id="ARBA00022490"/>
    </source>
</evidence>
<keyword evidence="4 14" id="KW-0963">Cytoplasm</keyword>
<comment type="similarity">
    <text evidence="2 13">Belongs to the ClpA/ClpB family.</text>
</comment>
<name>A0A418YAD7_9GAMM</name>
<evidence type="ECO:0000313" key="16">
    <source>
        <dbReference type="EMBL" id="RJG39507.1"/>
    </source>
</evidence>
<keyword evidence="17" id="KW-1185">Reference proteome</keyword>
<dbReference type="PROSITE" id="PS51903">
    <property type="entry name" value="CLP_R"/>
    <property type="match status" value="1"/>
</dbReference>
<dbReference type="FunFam" id="1.10.1780.10:FF:000003">
    <property type="entry name" value="ATP-dependent chaperone ClpB"/>
    <property type="match status" value="1"/>
</dbReference>
<organism evidence="16 17">
    <name type="scientific">Motilimonas pumila</name>
    <dbReference type="NCBI Taxonomy" id="2303987"/>
    <lineage>
        <taxon>Bacteria</taxon>
        <taxon>Pseudomonadati</taxon>
        <taxon>Pseudomonadota</taxon>
        <taxon>Gammaproteobacteria</taxon>
        <taxon>Alteromonadales</taxon>
        <taxon>Alteromonadales genera incertae sedis</taxon>
        <taxon>Motilimonas</taxon>
    </lineage>
</organism>
<feature type="domain" description="Clp R" evidence="15">
    <location>
        <begin position="3"/>
        <end position="146"/>
    </location>
</feature>
<dbReference type="Gene3D" id="1.10.8.60">
    <property type="match status" value="1"/>
</dbReference>
<dbReference type="InterPro" id="IPR001270">
    <property type="entry name" value="ClpA/B"/>
</dbReference>
<dbReference type="Pfam" id="PF07724">
    <property type="entry name" value="AAA_2"/>
    <property type="match status" value="1"/>
</dbReference>
<dbReference type="FunFam" id="3.40.50.300:FF:000025">
    <property type="entry name" value="ATP-dependent Clp protease subunit"/>
    <property type="match status" value="1"/>
</dbReference>
<dbReference type="Pfam" id="PF00004">
    <property type="entry name" value="AAA"/>
    <property type="match status" value="1"/>
</dbReference>
<dbReference type="InterPro" id="IPR018368">
    <property type="entry name" value="ClpA/B_CS1"/>
</dbReference>
<dbReference type="InterPro" id="IPR003593">
    <property type="entry name" value="AAA+_ATPase"/>
</dbReference>
<dbReference type="SUPFAM" id="SSF81923">
    <property type="entry name" value="Double Clp-N motif"/>
    <property type="match status" value="1"/>
</dbReference>
<dbReference type="InterPro" id="IPR036628">
    <property type="entry name" value="Clp_N_dom_sf"/>
</dbReference>
<dbReference type="GO" id="GO:0005829">
    <property type="term" value="C:cytosol"/>
    <property type="evidence" value="ECO:0007669"/>
    <property type="project" value="UniProtKB-ARBA"/>
</dbReference>
<dbReference type="PANTHER" id="PTHR11638:SF18">
    <property type="entry name" value="HEAT SHOCK PROTEIN 104"/>
    <property type="match status" value="1"/>
</dbReference>
<dbReference type="GO" id="GO:0042026">
    <property type="term" value="P:protein refolding"/>
    <property type="evidence" value="ECO:0007669"/>
    <property type="project" value="UniProtKB-UniRule"/>
</dbReference>
<dbReference type="PRINTS" id="PR00300">
    <property type="entry name" value="CLPPROTEASEA"/>
</dbReference>
<keyword evidence="7 13" id="KW-0067">ATP-binding</keyword>
<dbReference type="SMART" id="SM01086">
    <property type="entry name" value="ClpB_D2-small"/>
    <property type="match status" value="1"/>
</dbReference>
<evidence type="ECO:0000256" key="7">
    <source>
        <dbReference type="ARBA" id="ARBA00022840"/>
    </source>
</evidence>
<keyword evidence="8 14" id="KW-0346">Stress response</keyword>
<keyword evidence="5 12" id="KW-0677">Repeat</keyword>
<dbReference type="Proteomes" id="UP000283255">
    <property type="component" value="Unassembled WGS sequence"/>
</dbReference>
<evidence type="ECO:0000256" key="12">
    <source>
        <dbReference type="PROSITE-ProRule" id="PRU01251"/>
    </source>
</evidence>
<evidence type="ECO:0000256" key="6">
    <source>
        <dbReference type="ARBA" id="ARBA00022741"/>
    </source>
</evidence>
<evidence type="ECO:0000259" key="15">
    <source>
        <dbReference type="PROSITE" id="PS51903"/>
    </source>
</evidence>
<dbReference type="FunFam" id="3.40.50.300:FF:000010">
    <property type="entry name" value="Chaperone clpB 1, putative"/>
    <property type="match status" value="1"/>
</dbReference>
<sequence length="856" mass="95743">MRLDRLTSKFQLAISDAQSLALGRDHQYIEPVHLMTSLLNQDAGTIRPLLTEAGVDVSALRSKLSQSLDSIAKVEGIGGDVQLSNQLGILFNYCDKLAQKRKDKYISSELFVLAATEDKHTLGDILRQAGANQKTIESAIEKIRNGQKIDDKNAEDQRQALDKYTIDLTERAEQGKLDPVIGRDDEIRRTLQVLQRRTKNNPVLIGEPGVGKTAIAEGLAQRIIDGEVPEGLKNKRVLSLDMGALVAGAKYRGEFEERLKAVLNELAQEEGQVILFIDELHTMVGAGKSDGAMDAGNMLKPALARGELHCVGATTLDEYRQYIEKDAALERRFQKIVVDEPSVEDTVAILRGLKERYELHHKVDITDPAIVAAAQLSYRYISDRQLPDKAIDLIDEAASSIRLQIDSKPEPLDRLERKIIQLKLEQQALNKEDDEASKKRLALLSDELRGKVKDFKELDEVWKSEKAALSGTQNIKAELEQARLDLEFAKRASDLSRMSELQYGRIPELEKQLDLASQAEMQEMSLLKHRVGENEIAEVLSRWTGIPVAKMLEGEKDKLLKMEQELHNRVIGQDEAVTAVAHAIRRSRAGLADPNKPIGSFLFLGPTGVGKTELCKALAHFMFDTEDNMVRIDMSEFMEKHSVARLVGAPPGYVGYEEGGYLTEAVRRKPYSVILLDEVEKAHPDVFNILLQVLDDGRLTDGQGRTVDFRNTVIIMTSNLGADIIQEQFGQAGYQQIKHLLMENLSQQFRPEFLNRIDETVVFHPLVNEHIAQIANIQLQMLQQRLQDKGYQLAISAEALQHLAKVGFDPVFGARPLKRAIQQEIENPLAQQLLAGKLIPGQTINLMPTERGFAFQ</sequence>
<gene>
    <name evidence="14 16" type="primary">clpB</name>
    <name evidence="16" type="ORF">D1Z90_18205</name>
</gene>
<dbReference type="PROSITE" id="PS00871">
    <property type="entry name" value="CLPAB_2"/>
    <property type="match status" value="1"/>
</dbReference>
<evidence type="ECO:0000313" key="17">
    <source>
        <dbReference type="Proteomes" id="UP000283255"/>
    </source>
</evidence>
<dbReference type="InterPro" id="IPR004176">
    <property type="entry name" value="Clp_R_N"/>
</dbReference>
<reference evidence="16 17" key="1">
    <citation type="submission" date="2018-09" db="EMBL/GenBank/DDBJ databases">
        <authorList>
            <person name="Wang F."/>
        </authorList>
    </citation>
    <scope>NUCLEOTIDE SEQUENCE [LARGE SCALE GENOMIC DNA]</scope>
    <source>
        <strain evidence="16 17">PLHSC7-2</strain>
    </source>
</reference>
<dbReference type="Pfam" id="PF17871">
    <property type="entry name" value="AAA_lid_9"/>
    <property type="match status" value="1"/>
</dbReference>
<dbReference type="GO" id="GO:0005524">
    <property type="term" value="F:ATP binding"/>
    <property type="evidence" value="ECO:0007669"/>
    <property type="project" value="UniProtKB-UniRule"/>
</dbReference>
<comment type="subunit">
    <text evidence="14">Homohexamer; The oligomerization is ATP-dependent.</text>
</comment>
<dbReference type="FunFam" id="1.10.8.60:FF:000017">
    <property type="entry name" value="ATP-dependent chaperone ClpB"/>
    <property type="match status" value="1"/>
</dbReference>
<dbReference type="NCBIfam" id="NF008118">
    <property type="entry name" value="PRK10865.1"/>
    <property type="match status" value="1"/>
</dbReference>
<evidence type="ECO:0000256" key="1">
    <source>
        <dbReference type="ARBA" id="ARBA00004496"/>
    </source>
</evidence>
<dbReference type="InterPro" id="IPR028299">
    <property type="entry name" value="ClpA/B_CS2"/>
</dbReference>
<protein>
    <recommendedName>
        <fullName evidence="3 14">Chaperone protein ClpB</fullName>
    </recommendedName>
</protein>
<comment type="function">
    <text evidence="14">Part of a stress-induced multi-chaperone system, it is involved in the recovery of the cell from heat-induced damage, in cooperation with DnaK, DnaJ and GrpE.</text>
</comment>
<proteinExistence type="inferred from homology"/>
<evidence type="ECO:0000256" key="2">
    <source>
        <dbReference type="ARBA" id="ARBA00008675"/>
    </source>
</evidence>
<evidence type="ECO:0000256" key="5">
    <source>
        <dbReference type="ARBA" id="ARBA00022737"/>
    </source>
</evidence>
<dbReference type="InterPro" id="IPR050130">
    <property type="entry name" value="ClpA_ClpB"/>
</dbReference>
<keyword evidence="9" id="KW-0175">Coiled coil</keyword>
<dbReference type="PANTHER" id="PTHR11638">
    <property type="entry name" value="ATP-DEPENDENT CLP PROTEASE"/>
    <property type="match status" value="1"/>
</dbReference>
<dbReference type="CDD" id="cd19499">
    <property type="entry name" value="RecA-like_ClpB_Hsp104-like"/>
    <property type="match status" value="1"/>
</dbReference>
<evidence type="ECO:0000256" key="13">
    <source>
        <dbReference type="RuleBase" id="RU004432"/>
    </source>
</evidence>
<dbReference type="OrthoDB" id="9803641at2"/>
<dbReference type="Gene3D" id="1.10.1780.10">
    <property type="entry name" value="Clp, N-terminal domain"/>
    <property type="match status" value="1"/>
</dbReference>
<dbReference type="InterPro" id="IPR019489">
    <property type="entry name" value="Clp_ATPase_C"/>
</dbReference>
<dbReference type="GO" id="GO:0034605">
    <property type="term" value="P:cellular response to heat"/>
    <property type="evidence" value="ECO:0007669"/>
    <property type="project" value="TreeGrafter"/>
</dbReference>
<dbReference type="SMART" id="SM00382">
    <property type="entry name" value="AAA"/>
    <property type="match status" value="2"/>
</dbReference>
<comment type="caution">
    <text evidence="16">The sequence shown here is derived from an EMBL/GenBank/DDBJ whole genome shotgun (WGS) entry which is preliminary data.</text>
</comment>
<evidence type="ECO:0000256" key="14">
    <source>
        <dbReference type="RuleBase" id="RU362034"/>
    </source>
</evidence>